<feature type="domain" description="PIN" evidence="1">
    <location>
        <begin position="10"/>
        <end position="104"/>
    </location>
</feature>
<organism evidence="2 3">
    <name type="scientific">Acidithiobacillus thiooxidans ATCC 19377</name>
    <dbReference type="NCBI Taxonomy" id="637390"/>
    <lineage>
        <taxon>Bacteria</taxon>
        <taxon>Pseudomonadati</taxon>
        <taxon>Pseudomonadota</taxon>
        <taxon>Acidithiobacillia</taxon>
        <taxon>Acidithiobacillales</taxon>
        <taxon>Acidithiobacillaceae</taxon>
        <taxon>Acidithiobacillus</taxon>
    </lineage>
</organism>
<protein>
    <submittedName>
        <fullName evidence="2">DNA-binding protein</fullName>
    </submittedName>
</protein>
<dbReference type="KEGG" id="atx:GCD22_02390"/>
<dbReference type="Proteomes" id="UP000363590">
    <property type="component" value="Chromosome"/>
</dbReference>
<dbReference type="InterPro" id="IPR029060">
    <property type="entry name" value="PIN-like_dom_sf"/>
</dbReference>
<evidence type="ECO:0000313" key="2">
    <source>
        <dbReference type="EMBL" id="QFX96593.1"/>
    </source>
</evidence>
<dbReference type="GO" id="GO:0003677">
    <property type="term" value="F:DNA binding"/>
    <property type="evidence" value="ECO:0007669"/>
    <property type="project" value="UniProtKB-KW"/>
</dbReference>
<sequence length="136" mass="14569">MGQHKMKVSVDTNVLVRAVVSDDLAQADVAATLLIEAELIAVALPCLCELVWVLIRIYGFQQADAARAIRALIADAKVEVNRPAVETGLQMLDAGGDFADGVIAYEGNWLGGEVFISFDKKAVALLKTQGQSTRLL</sequence>
<keyword evidence="2" id="KW-0238">DNA-binding</keyword>
<evidence type="ECO:0000259" key="1">
    <source>
        <dbReference type="Pfam" id="PF01850"/>
    </source>
</evidence>
<dbReference type="GeneID" id="60696656"/>
<dbReference type="RefSeq" id="WP_226831283.1">
    <property type="nucleotide sequence ID" value="NZ_CP045571.1"/>
</dbReference>
<proteinExistence type="predicted"/>
<dbReference type="SUPFAM" id="SSF88723">
    <property type="entry name" value="PIN domain-like"/>
    <property type="match status" value="1"/>
</dbReference>
<reference evidence="2 3" key="1">
    <citation type="submission" date="2019-10" db="EMBL/GenBank/DDBJ databases">
        <authorList>
            <person name="Wang R."/>
        </authorList>
    </citation>
    <scope>NUCLEOTIDE SEQUENCE [LARGE SCALE GENOMIC DNA]</scope>
    <source>
        <strain evidence="2 3">ATCC 19377</strain>
    </source>
</reference>
<dbReference type="CDD" id="cd18683">
    <property type="entry name" value="PIN_VapC-like"/>
    <property type="match status" value="1"/>
</dbReference>
<dbReference type="AlphaFoldDB" id="A0A5P9XT93"/>
<dbReference type="InterPro" id="IPR002716">
    <property type="entry name" value="PIN_dom"/>
</dbReference>
<dbReference type="PANTHER" id="PTHR39664:SF2">
    <property type="entry name" value="NUCLEIC ACID-BINDING PROTEIN, CONTAINING PIN DOMAIN-RELATED"/>
    <property type="match status" value="1"/>
</dbReference>
<name>A0A5P9XT93_ACITH</name>
<dbReference type="PANTHER" id="PTHR39664">
    <property type="match status" value="1"/>
</dbReference>
<evidence type="ECO:0000313" key="3">
    <source>
        <dbReference type="Proteomes" id="UP000363590"/>
    </source>
</evidence>
<accession>A0A5P9XT93</accession>
<dbReference type="Pfam" id="PF01850">
    <property type="entry name" value="PIN"/>
    <property type="match status" value="1"/>
</dbReference>
<gene>
    <name evidence="2" type="ORF">GCD22_02390</name>
</gene>
<dbReference type="EMBL" id="CP045571">
    <property type="protein sequence ID" value="QFX96593.1"/>
    <property type="molecule type" value="Genomic_DNA"/>
</dbReference>